<dbReference type="InterPro" id="IPR050123">
    <property type="entry name" value="Prok_molybdopt-oxidoreductase"/>
</dbReference>
<keyword evidence="1" id="KW-0004">4Fe-4S</keyword>
<evidence type="ECO:0000313" key="9">
    <source>
        <dbReference type="Proteomes" id="UP001596442"/>
    </source>
</evidence>
<dbReference type="PANTHER" id="PTHR43105:SF9">
    <property type="entry name" value="NADPH-FE(3+) OXIDOREDUCTASE SUBUNIT ALPHA"/>
    <property type="match status" value="1"/>
</dbReference>
<dbReference type="RefSeq" id="WP_379781291.1">
    <property type="nucleotide sequence ID" value="NZ_JBHSWW010000114.1"/>
</dbReference>
<dbReference type="Proteomes" id="UP001596442">
    <property type="component" value="Unassembled WGS sequence"/>
</dbReference>
<keyword evidence="3" id="KW-0560">Oxidoreductase</keyword>
<dbReference type="PANTHER" id="PTHR43105">
    <property type="entry name" value="RESPIRATORY NITRATE REDUCTASE"/>
    <property type="match status" value="1"/>
</dbReference>
<dbReference type="SMART" id="SM00926">
    <property type="entry name" value="Molybdop_Fe4S4"/>
    <property type="match status" value="1"/>
</dbReference>
<comment type="caution">
    <text evidence="8">The sequence shown here is derived from an EMBL/GenBank/DDBJ whole genome shotgun (WGS) entry which is preliminary data.</text>
</comment>
<feature type="region of interest" description="Disordered" evidence="6">
    <location>
        <begin position="347"/>
        <end position="371"/>
    </location>
</feature>
<dbReference type="AlphaFoldDB" id="A0ABD5SBC5"/>
<gene>
    <name evidence="8" type="ORF">ACFQEU_08830</name>
</gene>
<feature type="non-terminal residue" evidence="8">
    <location>
        <position position="371"/>
    </location>
</feature>
<sequence>MSDGTGDGVPTRTTCARCAVGCGLRTTAVSTDDLRETSPSIRVTGDPEHPVSRGRACRRGIEETAGSRSGADRLRRPLIRRNGDLTPVPWEVALDAVAARFRPRLDTKPDRIGVFGSGQTTTEAAYLLGKTARGAIGTRNYDANTTLCMASAVTAYRDAFGADAPPPTYADVPRANTHVVWGANPAVAHPVLFSWIRESAADDGSELIVVDPVRTRTADAADRLVQLDPDADVALARAVLATVVARGDVADDFVEAHTAGFAALRDRLPDPRTAAETAGVDPESVAHIADALTHPTLVYWGMGINQSVQGTAAARALIDLCLATGNLGPGTGPFSLTGQANSMGARLGASKGSWPGGAAFDDPSARRRVAT</sequence>
<dbReference type="Gene3D" id="2.20.25.90">
    <property type="entry name" value="ADC-like domains"/>
    <property type="match status" value="1"/>
</dbReference>
<feature type="domain" description="4Fe-4S Mo/W bis-MGD-type" evidence="7">
    <location>
        <begin position="8"/>
        <end position="71"/>
    </location>
</feature>
<evidence type="ECO:0000256" key="4">
    <source>
        <dbReference type="ARBA" id="ARBA00023004"/>
    </source>
</evidence>
<keyword evidence="2" id="KW-0479">Metal-binding</keyword>
<keyword evidence="5" id="KW-0411">Iron-sulfur</keyword>
<name>A0ABD5SBC5_9EURY</name>
<evidence type="ECO:0000256" key="5">
    <source>
        <dbReference type="ARBA" id="ARBA00023014"/>
    </source>
</evidence>
<dbReference type="Gene3D" id="3.40.50.740">
    <property type="match status" value="1"/>
</dbReference>
<organism evidence="8 9">
    <name type="scientific">Halorubrum tibetense</name>
    <dbReference type="NCBI Taxonomy" id="175631"/>
    <lineage>
        <taxon>Archaea</taxon>
        <taxon>Methanobacteriati</taxon>
        <taxon>Methanobacteriota</taxon>
        <taxon>Stenosarchaea group</taxon>
        <taxon>Halobacteria</taxon>
        <taxon>Halobacteriales</taxon>
        <taxon>Haloferacaceae</taxon>
        <taxon>Halorubrum</taxon>
    </lineage>
</organism>
<proteinExistence type="predicted"/>
<dbReference type="GO" id="GO:0016491">
    <property type="term" value="F:oxidoreductase activity"/>
    <property type="evidence" value="ECO:0007669"/>
    <property type="project" value="UniProtKB-KW"/>
</dbReference>
<evidence type="ECO:0000259" key="7">
    <source>
        <dbReference type="PROSITE" id="PS51669"/>
    </source>
</evidence>
<dbReference type="EMBL" id="JBHSWW010000114">
    <property type="protein sequence ID" value="MFC6753566.1"/>
    <property type="molecule type" value="Genomic_DNA"/>
</dbReference>
<protein>
    <submittedName>
        <fullName evidence="8">Molybdopterin-dependent oxidoreductase</fullName>
    </submittedName>
</protein>
<dbReference type="GO" id="GO:0051539">
    <property type="term" value="F:4 iron, 4 sulfur cluster binding"/>
    <property type="evidence" value="ECO:0007669"/>
    <property type="project" value="UniProtKB-KW"/>
</dbReference>
<evidence type="ECO:0000256" key="1">
    <source>
        <dbReference type="ARBA" id="ARBA00022485"/>
    </source>
</evidence>
<dbReference type="SUPFAM" id="SSF53706">
    <property type="entry name" value="Formate dehydrogenase/DMSO reductase, domains 1-3"/>
    <property type="match status" value="1"/>
</dbReference>
<evidence type="ECO:0000256" key="3">
    <source>
        <dbReference type="ARBA" id="ARBA00023002"/>
    </source>
</evidence>
<feature type="region of interest" description="Disordered" evidence="6">
    <location>
        <begin position="33"/>
        <end position="54"/>
    </location>
</feature>
<evidence type="ECO:0000256" key="2">
    <source>
        <dbReference type="ARBA" id="ARBA00022723"/>
    </source>
</evidence>
<dbReference type="InterPro" id="IPR006656">
    <property type="entry name" value="Mopterin_OxRdtase"/>
</dbReference>
<dbReference type="Pfam" id="PF04879">
    <property type="entry name" value="Molybdop_Fe4S4"/>
    <property type="match status" value="1"/>
</dbReference>
<dbReference type="InterPro" id="IPR006963">
    <property type="entry name" value="Mopterin_OxRdtase_4Fe-4S_dom"/>
</dbReference>
<keyword evidence="9" id="KW-1185">Reference proteome</keyword>
<keyword evidence="4" id="KW-0408">Iron</keyword>
<dbReference type="Pfam" id="PF00384">
    <property type="entry name" value="Molybdopterin"/>
    <property type="match status" value="1"/>
</dbReference>
<evidence type="ECO:0000256" key="6">
    <source>
        <dbReference type="SAM" id="MobiDB-lite"/>
    </source>
</evidence>
<evidence type="ECO:0000313" key="8">
    <source>
        <dbReference type="EMBL" id="MFC6753566.1"/>
    </source>
</evidence>
<reference evidence="8 9" key="1">
    <citation type="journal article" date="2019" name="Int. J. Syst. Evol. Microbiol.">
        <title>The Global Catalogue of Microorganisms (GCM) 10K type strain sequencing project: providing services to taxonomists for standard genome sequencing and annotation.</title>
        <authorList>
            <consortium name="The Broad Institute Genomics Platform"/>
            <consortium name="The Broad Institute Genome Sequencing Center for Infectious Disease"/>
            <person name="Wu L."/>
            <person name="Ma J."/>
        </authorList>
    </citation>
    <scope>NUCLEOTIDE SEQUENCE [LARGE SCALE GENOMIC DNA]</scope>
    <source>
        <strain evidence="8 9">CGMCC 1.3239</strain>
    </source>
</reference>
<dbReference type="Gene3D" id="3.40.228.10">
    <property type="entry name" value="Dimethylsulfoxide Reductase, domain 2"/>
    <property type="match status" value="1"/>
</dbReference>
<dbReference type="PROSITE" id="PS51669">
    <property type="entry name" value="4FE4S_MOW_BIS_MGD"/>
    <property type="match status" value="1"/>
</dbReference>
<dbReference type="GO" id="GO:0046872">
    <property type="term" value="F:metal ion binding"/>
    <property type="evidence" value="ECO:0007669"/>
    <property type="project" value="UniProtKB-KW"/>
</dbReference>
<accession>A0ABD5SBC5</accession>